<feature type="chain" id="PRO_5022941167" evidence="2">
    <location>
        <begin position="24"/>
        <end position="339"/>
    </location>
</feature>
<accession>A0A5C1AFV1</accession>
<dbReference type="RefSeq" id="WP_149111528.1">
    <property type="nucleotide sequence ID" value="NZ_CP042425.1"/>
</dbReference>
<evidence type="ECO:0000256" key="2">
    <source>
        <dbReference type="SAM" id="SignalP"/>
    </source>
</evidence>
<protein>
    <submittedName>
        <fullName evidence="3">Uncharacterized protein</fullName>
    </submittedName>
</protein>
<feature type="transmembrane region" description="Helical" evidence="1">
    <location>
        <begin position="271"/>
        <end position="292"/>
    </location>
</feature>
<dbReference type="EMBL" id="CP042425">
    <property type="protein sequence ID" value="QEL16856.1"/>
    <property type="molecule type" value="Genomic_DNA"/>
</dbReference>
<reference evidence="4" key="1">
    <citation type="submission" date="2019-08" db="EMBL/GenBank/DDBJ databases">
        <title>Limnoglobus roseus gen. nov., sp. nov., a novel freshwater planctomycete with a giant genome from the family Gemmataceae.</title>
        <authorList>
            <person name="Kulichevskaya I.S."/>
            <person name="Naumoff D.G."/>
            <person name="Miroshnikov K."/>
            <person name="Ivanova A."/>
            <person name="Philippov D.A."/>
            <person name="Hakobyan A."/>
            <person name="Rijpstra I.C."/>
            <person name="Sinninghe Damste J.S."/>
            <person name="Liesack W."/>
            <person name="Dedysh S.N."/>
        </authorList>
    </citation>
    <scope>NUCLEOTIDE SEQUENCE [LARGE SCALE GENOMIC DNA]</scope>
    <source>
        <strain evidence="4">PX52</strain>
    </source>
</reference>
<organism evidence="3 4">
    <name type="scientific">Limnoglobus roseus</name>
    <dbReference type="NCBI Taxonomy" id="2598579"/>
    <lineage>
        <taxon>Bacteria</taxon>
        <taxon>Pseudomonadati</taxon>
        <taxon>Planctomycetota</taxon>
        <taxon>Planctomycetia</taxon>
        <taxon>Gemmatales</taxon>
        <taxon>Gemmataceae</taxon>
        <taxon>Limnoglobus</taxon>
    </lineage>
</organism>
<gene>
    <name evidence="3" type="ORF">PX52LOC_03830</name>
</gene>
<keyword evidence="1" id="KW-0812">Transmembrane</keyword>
<feature type="transmembrane region" description="Helical" evidence="1">
    <location>
        <begin position="304"/>
        <end position="324"/>
    </location>
</feature>
<dbReference type="KEGG" id="lrs:PX52LOC_03830"/>
<name>A0A5C1AFV1_9BACT</name>
<evidence type="ECO:0000313" key="4">
    <source>
        <dbReference type="Proteomes" id="UP000324974"/>
    </source>
</evidence>
<keyword evidence="1" id="KW-1133">Transmembrane helix</keyword>
<proteinExistence type="predicted"/>
<dbReference type="AlphaFoldDB" id="A0A5C1AFV1"/>
<sequence length="339" mass="35421">MPALVRRAMVFAAAALVAAPAVADPPPRSRVEDRPRLGKRLADAIAPIARVRPGGPPGASPLTLLELADDLTWGTPGPALTGTGRPAVAAAHWVVTFRVPDVACEQAWFNSAFGVEVPGTRIRHAVRIDCLVHGWAPAAGPAFRWDARHADRLEVRLPRFERFTAETPAGAEAAFVTDYGRLKPQFLYGEVAAGHRQELYRVATGLACDRLAADLAADQTLLAAELAEELRQALPQYRATAFADADGPGLTLAAFFPPAAPAGGPPGLRSVGGAVLAIAGLVAVAAAAWWGGRRRGSLAIRFPRGWLAVIVGVTVVAGAGGLAGCSSQQSGRERVQGDR</sequence>
<feature type="signal peptide" evidence="2">
    <location>
        <begin position="1"/>
        <end position="23"/>
    </location>
</feature>
<evidence type="ECO:0000313" key="3">
    <source>
        <dbReference type="EMBL" id="QEL16856.1"/>
    </source>
</evidence>
<keyword evidence="2" id="KW-0732">Signal</keyword>
<keyword evidence="4" id="KW-1185">Reference proteome</keyword>
<keyword evidence="1" id="KW-0472">Membrane</keyword>
<evidence type="ECO:0000256" key="1">
    <source>
        <dbReference type="SAM" id="Phobius"/>
    </source>
</evidence>
<dbReference type="Proteomes" id="UP000324974">
    <property type="component" value="Chromosome"/>
</dbReference>